<organism evidence="1 2">
    <name type="scientific">Leptospira sarikeiensis</name>
    <dbReference type="NCBI Taxonomy" id="2484943"/>
    <lineage>
        <taxon>Bacteria</taxon>
        <taxon>Pseudomonadati</taxon>
        <taxon>Spirochaetota</taxon>
        <taxon>Spirochaetia</taxon>
        <taxon>Leptospirales</taxon>
        <taxon>Leptospiraceae</taxon>
        <taxon>Leptospira</taxon>
    </lineage>
</organism>
<accession>A0A4R9K4I0</accession>
<keyword evidence="2" id="KW-1185">Reference proteome</keyword>
<name>A0A4R9K4I0_9LEPT</name>
<evidence type="ECO:0000313" key="2">
    <source>
        <dbReference type="Proteomes" id="UP000297762"/>
    </source>
</evidence>
<dbReference type="OrthoDB" id="343091at2"/>
<reference evidence="1" key="1">
    <citation type="journal article" date="2019" name="PLoS Negl. Trop. Dis.">
        <title>Revisiting the worldwide diversity of Leptospira species in the environment.</title>
        <authorList>
            <person name="Vincent A.T."/>
            <person name="Schiettekatte O."/>
            <person name="Bourhy P."/>
            <person name="Veyrier F.J."/>
            <person name="Picardeau M."/>
        </authorList>
    </citation>
    <scope>NUCLEOTIDE SEQUENCE [LARGE SCALE GENOMIC DNA]</scope>
    <source>
        <strain evidence="1">201702455</strain>
    </source>
</reference>
<dbReference type="Proteomes" id="UP000297762">
    <property type="component" value="Unassembled WGS sequence"/>
</dbReference>
<protein>
    <submittedName>
        <fullName evidence="1">Uncharacterized protein</fullName>
    </submittedName>
</protein>
<dbReference type="RefSeq" id="WP_135649592.1">
    <property type="nucleotide sequence ID" value="NZ_RQGF01000028.1"/>
</dbReference>
<comment type="caution">
    <text evidence="1">The sequence shown here is derived from an EMBL/GenBank/DDBJ whole genome shotgun (WGS) entry which is preliminary data.</text>
</comment>
<proteinExistence type="predicted"/>
<evidence type="ECO:0000313" key="1">
    <source>
        <dbReference type="EMBL" id="TGL60418.1"/>
    </source>
</evidence>
<dbReference type="EMBL" id="RQGF01000028">
    <property type="protein sequence ID" value="TGL60418.1"/>
    <property type="molecule type" value="Genomic_DNA"/>
</dbReference>
<dbReference type="AlphaFoldDB" id="A0A4R9K4I0"/>
<sequence>MDKLFTCSVSGLTYDCVQEGETFDSRTFTSIEAAKLGLIDTPFFYLIPVSQRGLESAKVTDLSEAGMGLFQHYTYTYDSESRLVSRKDELSSGTSNFSDYNSQGFPRNGGDFSYTFAPGRTRPSKITVPLSVSSAVIEYNENGWATRLYNGTDYFYITNTGTLSICPE</sequence>
<gene>
    <name evidence="1" type="ORF">EHQ64_11270</name>
</gene>